<accession>A0A2X0MCJ5</accession>
<name>A0A2X0MCJ5_9BASI</name>
<proteinExistence type="predicted"/>
<reference evidence="2 3" key="1">
    <citation type="submission" date="2016-11" db="EMBL/GenBank/DDBJ databases">
        <authorList>
            <person name="Jaros S."/>
            <person name="Januszkiewicz K."/>
            <person name="Wedrychowicz H."/>
        </authorList>
    </citation>
    <scope>NUCLEOTIDE SEQUENCE [LARGE SCALE GENOMIC DNA]</scope>
</reference>
<protein>
    <submittedName>
        <fullName evidence="2">BQ5605_C004g02647 protein</fullName>
    </submittedName>
</protein>
<dbReference type="EMBL" id="FQNC01000046">
    <property type="protein sequence ID" value="SGY66245.1"/>
    <property type="molecule type" value="Genomic_DNA"/>
</dbReference>
<dbReference type="Proteomes" id="UP000249464">
    <property type="component" value="Unassembled WGS sequence"/>
</dbReference>
<keyword evidence="3" id="KW-1185">Reference proteome</keyword>
<feature type="region of interest" description="Disordered" evidence="1">
    <location>
        <begin position="78"/>
        <end position="98"/>
    </location>
</feature>
<dbReference type="AlphaFoldDB" id="A0A2X0MCJ5"/>
<sequence>MVVERATTTHSLRQATQALAERIVSLAALAALAAAMALEGVVEGAILRWVVAEVEDMTGYGQLLATPGVASVEPRRWDLSSRGRGAERDVTAHSSESM</sequence>
<evidence type="ECO:0000313" key="2">
    <source>
        <dbReference type="EMBL" id="SGY66245.1"/>
    </source>
</evidence>
<organism evidence="2 3">
    <name type="scientific">Microbotryum silenes-dioicae</name>
    <dbReference type="NCBI Taxonomy" id="796604"/>
    <lineage>
        <taxon>Eukaryota</taxon>
        <taxon>Fungi</taxon>
        <taxon>Dikarya</taxon>
        <taxon>Basidiomycota</taxon>
        <taxon>Pucciniomycotina</taxon>
        <taxon>Microbotryomycetes</taxon>
        <taxon>Microbotryales</taxon>
        <taxon>Microbotryaceae</taxon>
        <taxon>Microbotryum</taxon>
    </lineage>
</organism>
<gene>
    <name evidence="2" type="primary">BQ5605_C004g02647</name>
    <name evidence="2" type="ORF">BQ5605_C004G02647</name>
</gene>
<evidence type="ECO:0000256" key="1">
    <source>
        <dbReference type="SAM" id="MobiDB-lite"/>
    </source>
</evidence>
<feature type="compositionally biased region" description="Basic and acidic residues" evidence="1">
    <location>
        <begin position="78"/>
        <end position="91"/>
    </location>
</feature>
<evidence type="ECO:0000313" key="3">
    <source>
        <dbReference type="Proteomes" id="UP000249464"/>
    </source>
</evidence>